<dbReference type="PANTHER" id="PTHR43861:SF6">
    <property type="entry name" value="METHYLTRANSFERASE TYPE 11"/>
    <property type="match status" value="1"/>
</dbReference>
<reference evidence="1 2" key="1">
    <citation type="journal article" date="2016" name="Nat. Commun.">
        <title>Thousands of microbial genomes shed light on interconnected biogeochemical processes in an aquifer system.</title>
        <authorList>
            <person name="Anantharaman K."/>
            <person name="Brown C.T."/>
            <person name="Hug L.A."/>
            <person name="Sharon I."/>
            <person name="Castelle C.J."/>
            <person name="Probst A.J."/>
            <person name="Thomas B.C."/>
            <person name="Singh A."/>
            <person name="Wilkins M.J."/>
            <person name="Karaoz U."/>
            <person name="Brodie E.L."/>
            <person name="Williams K.H."/>
            <person name="Hubbard S.S."/>
            <person name="Banfield J.F."/>
        </authorList>
    </citation>
    <scope>NUCLEOTIDE SEQUENCE [LARGE SCALE GENOMIC DNA]</scope>
</reference>
<dbReference type="PANTHER" id="PTHR43861">
    <property type="entry name" value="TRANS-ACONITATE 2-METHYLTRANSFERASE-RELATED"/>
    <property type="match status" value="1"/>
</dbReference>
<dbReference type="AlphaFoldDB" id="A0A1G2SDF7"/>
<dbReference type="CDD" id="cd02440">
    <property type="entry name" value="AdoMet_MTases"/>
    <property type="match status" value="1"/>
</dbReference>
<dbReference type="Gene3D" id="3.40.50.150">
    <property type="entry name" value="Vaccinia Virus protein VP39"/>
    <property type="match status" value="1"/>
</dbReference>
<dbReference type="EMBL" id="MHUV01000006">
    <property type="protein sequence ID" value="OHA82491.1"/>
    <property type="molecule type" value="Genomic_DNA"/>
</dbReference>
<evidence type="ECO:0008006" key="3">
    <source>
        <dbReference type="Google" id="ProtNLM"/>
    </source>
</evidence>
<dbReference type="Proteomes" id="UP000178817">
    <property type="component" value="Unassembled WGS sequence"/>
</dbReference>
<sequence length="295" mass="33429">MENDHEKITTCVVCKKAQGYFFVRKNGFDLYRCGACGHISPSPFLKHDSSFSYDEDYFSGAKTASGYIDYDRDKEPMRPVFVRYMKVIESLCSGKGRLLDVGAATGFFVEIAKKIGWKACGVEISEYATEIAQKKGLDVVCGTLGSGNTLEEGSFRVITLWDVLEHFQDPHREIHLCSKLLMSDGILAISTPDSGSWYARSTGKRWPLLLPPEHLHYFTQKSIKIFLENNDFQIEKITKIGKTFTLEYTLLIASGLRNFGFLRKIVTFLKKYPRVGSFAIPINLRDNMVVIARRT</sequence>
<evidence type="ECO:0000313" key="1">
    <source>
        <dbReference type="EMBL" id="OHA82491.1"/>
    </source>
</evidence>
<protein>
    <recommendedName>
        <fullName evidence="3">Class I SAM-dependent methyltransferase</fullName>
    </recommendedName>
</protein>
<gene>
    <name evidence="1" type="ORF">A3B07_02610</name>
</gene>
<dbReference type="STRING" id="1802726.A3B07_02610"/>
<dbReference type="Pfam" id="PF13489">
    <property type="entry name" value="Methyltransf_23"/>
    <property type="match status" value="1"/>
</dbReference>
<name>A0A1G2SDF7_9BACT</name>
<dbReference type="SUPFAM" id="SSF53335">
    <property type="entry name" value="S-adenosyl-L-methionine-dependent methyltransferases"/>
    <property type="match status" value="1"/>
</dbReference>
<accession>A0A1G2SDF7</accession>
<dbReference type="InterPro" id="IPR029063">
    <property type="entry name" value="SAM-dependent_MTases_sf"/>
</dbReference>
<evidence type="ECO:0000313" key="2">
    <source>
        <dbReference type="Proteomes" id="UP000178817"/>
    </source>
</evidence>
<proteinExistence type="predicted"/>
<comment type="caution">
    <text evidence="1">The sequence shown here is derived from an EMBL/GenBank/DDBJ whole genome shotgun (WGS) entry which is preliminary data.</text>
</comment>
<organism evidence="1 2">
    <name type="scientific">Candidatus Yonathbacteria bacterium RIFCSPLOWO2_01_FULL_43_27</name>
    <dbReference type="NCBI Taxonomy" id="1802726"/>
    <lineage>
        <taxon>Bacteria</taxon>
        <taxon>Candidatus Yonathiibacteriota</taxon>
    </lineage>
</organism>